<feature type="domain" description="Glycosyltransferase 2-like" evidence="1">
    <location>
        <begin position="15"/>
        <end position="152"/>
    </location>
</feature>
<dbReference type="SUPFAM" id="SSF53448">
    <property type="entry name" value="Nucleotide-diphospho-sugar transferases"/>
    <property type="match status" value="1"/>
</dbReference>
<reference evidence="2" key="1">
    <citation type="submission" date="2016-04" db="EMBL/GenBank/DDBJ databases">
        <authorList>
            <person name="Evans L.H."/>
            <person name="Alamgir A."/>
            <person name="Owens N."/>
            <person name="Weber N.D."/>
            <person name="Virtaneva K."/>
            <person name="Barbian K."/>
            <person name="Babar A."/>
            <person name="Rosenke K."/>
        </authorList>
    </citation>
    <scope>NUCLEOTIDE SEQUENCE</scope>
    <source>
        <strain evidence="2">86-1</strain>
    </source>
</reference>
<evidence type="ECO:0000313" key="2">
    <source>
        <dbReference type="EMBL" id="SBW05308.1"/>
    </source>
</evidence>
<dbReference type="InterPro" id="IPR029044">
    <property type="entry name" value="Nucleotide-diphossugar_trans"/>
</dbReference>
<dbReference type="Gene3D" id="3.90.550.10">
    <property type="entry name" value="Spore Coat Polysaccharide Biosynthesis Protein SpsA, Chain A"/>
    <property type="match status" value="1"/>
</dbReference>
<dbReference type="InterPro" id="IPR050834">
    <property type="entry name" value="Glycosyltransf_2"/>
</dbReference>
<accession>A0A212K107</accession>
<dbReference type="AlphaFoldDB" id="A0A212K107"/>
<dbReference type="InterPro" id="IPR001173">
    <property type="entry name" value="Glyco_trans_2-like"/>
</dbReference>
<dbReference type="Pfam" id="PF00535">
    <property type="entry name" value="Glycos_transf_2"/>
    <property type="match status" value="1"/>
</dbReference>
<gene>
    <name evidence="2" type="ORF">KL86DYS1_31077</name>
</gene>
<name>A0A212K107_9BACT</name>
<dbReference type="PANTHER" id="PTHR43685">
    <property type="entry name" value="GLYCOSYLTRANSFERASE"/>
    <property type="match status" value="1"/>
</dbReference>
<dbReference type="EMBL" id="FLUM01000003">
    <property type="protein sequence ID" value="SBW05308.1"/>
    <property type="molecule type" value="Genomic_DNA"/>
</dbReference>
<dbReference type="RefSeq" id="WP_296943391.1">
    <property type="nucleotide sequence ID" value="NZ_LT599032.1"/>
</dbReference>
<dbReference type="PANTHER" id="PTHR43685:SF2">
    <property type="entry name" value="GLYCOSYLTRANSFERASE 2-LIKE DOMAIN-CONTAINING PROTEIN"/>
    <property type="match status" value="1"/>
</dbReference>
<protein>
    <recommendedName>
        <fullName evidence="1">Glycosyltransferase 2-like domain-containing protein</fullName>
    </recommendedName>
</protein>
<organism evidence="2">
    <name type="scientific">uncultured Dysgonomonas sp</name>
    <dbReference type="NCBI Taxonomy" id="206096"/>
    <lineage>
        <taxon>Bacteria</taxon>
        <taxon>Pseudomonadati</taxon>
        <taxon>Bacteroidota</taxon>
        <taxon>Bacteroidia</taxon>
        <taxon>Bacteroidales</taxon>
        <taxon>Dysgonomonadaceae</taxon>
        <taxon>Dysgonomonas</taxon>
        <taxon>environmental samples</taxon>
    </lineage>
</organism>
<evidence type="ECO:0000259" key="1">
    <source>
        <dbReference type="Pfam" id="PF00535"/>
    </source>
</evidence>
<dbReference type="CDD" id="cd00761">
    <property type="entry name" value="Glyco_tranf_GTA_type"/>
    <property type="match status" value="1"/>
</dbReference>
<proteinExistence type="predicted"/>
<sequence>MAETINKTTPLPSISVIIPCYNQAEYLPETLQSILEQDYTDWECIIIDDGSPDNTREVAAQWTEKDQRFRYFRKENGGLSDARNFGIKHASGKYILPLDSDDKISPQYISEAVDVLEEDPKVKVVYSNLILFGTKNQKLKTPDYNYKRLFTENPIFCSGIYRRSDFLQTGGYNTNMAGGLEDWDFWLGFIKEEDKVVKLEKYHFYYRIKEVSMLSSLDKEKNERLLLQIFKNHVPLFLEYTNPLRNHIEATYYKWEADLYKKSIEYKIGDFFYSPFKFFRKVFRRIFSGEKD</sequence>